<dbReference type="Gene3D" id="3.10.100.10">
    <property type="entry name" value="Mannose-Binding Protein A, subunit A"/>
    <property type="match status" value="2"/>
</dbReference>
<dbReference type="InterPro" id="IPR051298">
    <property type="entry name" value="Heme_transport/Cell_adhesion"/>
</dbReference>
<dbReference type="InterPro" id="IPR001304">
    <property type="entry name" value="C-type_lectin-like"/>
</dbReference>
<dbReference type="SMART" id="SM00034">
    <property type="entry name" value="CLECT"/>
    <property type="match status" value="2"/>
</dbReference>
<dbReference type="Gene3D" id="2.170.140.10">
    <property type="entry name" value="Chitin binding domain"/>
    <property type="match status" value="2"/>
</dbReference>
<feature type="domain" description="Chitin-binding type-2" evidence="3">
    <location>
        <begin position="227"/>
        <end position="285"/>
    </location>
</feature>
<keyword evidence="5" id="KW-1185">Reference proteome</keyword>
<dbReference type="EMBL" id="LNIX01000001">
    <property type="protein sequence ID" value="OXA62219.1"/>
    <property type="molecule type" value="Genomic_DNA"/>
</dbReference>
<organism evidence="4 5">
    <name type="scientific">Folsomia candida</name>
    <name type="common">Springtail</name>
    <dbReference type="NCBI Taxonomy" id="158441"/>
    <lineage>
        <taxon>Eukaryota</taxon>
        <taxon>Metazoa</taxon>
        <taxon>Ecdysozoa</taxon>
        <taxon>Arthropoda</taxon>
        <taxon>Hexapoda</taxon>
        <taxon>Collembola</taxon>
        <taxon>Entomobryomorpha</taxon>
        <taxon>Isotomoidea</taxon>
        <taxon>Isotomidae</taxon>
        <taxon>Proisotominae</taxon>
        <taxon>Folsomia</taxon>
    </lineage>
</organism>
<feature type="domain" description="C-type lectin" evidence="2">
    <location>
        <begin position="62"/>
        <end position="185"/>
    </location>
</feature>
<dbReference type="InterPro" id="IPR002557">
    <property type="entry name" value="Chitin-bd_dom"/>
</dbReference>
<evidence type="ECO:0000313" key="4">
    <source>
        <dbReference type="EMBL" id="OXA62219.1"/>
    </source>
</evidence>
<dbReference type="PANTHER" id="PTHR22917:SF6">
    <property type="entry name" value="EG:8D8.2 PROTEIN-RELATED"/>
    <property type="match status" value="1"/>
</dbReference>
<name>A0A226EXE7_FOLCA</name>
<reference evidence="4 5" key="1">
    <citation type="submission" date="2015-12" db="EMBL/GenBank/DDBJ databases">
        <title>The genome of Folsomia candida.</title>
        <authorList>
            <person name="Faddeeva A."/>
            <person name="Derks M.F."/>
            <person name="Anvar Y."/>
            <person name="Smit S."/>
            <person name="Van Straalen N."/>
            <person name="Roelofs D."/>
        </authorList>
    </citation>
    <scope>NUCLEOTIDE SEQUENCE [LARGE SCALE GENOMIC DNA]</scope>
    <source>
        <strain evidence="4 5">VU population</strain>
        <tissue evidence="4">Whole body</tissue>
    </source>
</reference>
<dbReference type="GO" id="GO:0008061">
    <property type="term" value="F:chitin binding"/>
    <property type="evidence" value="ECO:0007669"/>
    <property type="project" value="InterPro"/>
</dbReference>
<dbReference type="Pfam" id="PF00059">
    <property type="entry name" value="Lectin_C"/>
    <property type="match status" value="1"/>
</dbReference>
<evidence type="ECO:0000313" key="5">
    <source>
        <dbReference type="Proteomes" id="UP000198287"/>
    </source>
</evidence>
<feature type="region of interest" description="Disordered" evidence="1">
    <location>
        <begin position="458"/>
        <end position="640"/>
    </location>
</feature>
<dbReference type="PROSITE" id="PS50940">
    <property type="entry name" value="CHIT_BIND_II"/>
    <property type="match status" value="2"/>
</dbReference>
<dbReference type="InterPro" id="IPR036508">
    <property type="entry name" value="Chitin-bd_dom_sf"/>
</dbReference>
<protein>
    <submittedName>
        <fullName evidence="4">Zonadhesin</fullName>
    </submittedName>
</protein>
<proteinExistence type="predicted"/>
<evidence type="ECO:0000256" key="1">
    <source>
        <dbReference type="SAM" id="MobiDB-lite"/>
    </source>
</evidence>
<dbReference type="InterPro" id="IPR016186">
    <property type="entry name" value="C-type_lectin-like/link_sf"/>
</dbReference>
<evidence type="ECO:0000259" key="3">
    <source>
        <dbReference type="PROSITE" id="PS50940"/>
    </source>
</evidence>
<dbReference type="AlphaFoldDB" id="A0A226EXE7"/>
<dbReference type="Pfam" id="PF01607">
    <property type="entry name" value="CBM_14"/>
    <property type="match status" value="2"/>
</dbReference>
<dbReference type="GO" id="GO:0005576">
    <property type="term" value="C:extracellular region"/>
    <property type="evidence" value="ECO:0007669"/>
    <property type="project" value="InterPro"/>
</dbReference>
<feature type="region of interest" description="Disordered" evidence="1">
    <location>
        <begin position="192"/>
        <end position="222"/>
    </location>
</feature>
<accession>A0A226EXE7</accession>
<feature type="domain" description="C-type lectin" evidence="2">
    <location>
        <begin position="332"/>
        <end position="454"/>
    </location>
</feature>
<dbReference type="CDD" id="cd00037">
    <property type="entry name" value="CLECT"/>
    <property type="match status" value="2"/>
</dbReference>
<dbReference type="SUPFAM" id="SSF57625">
    <property type="entry name" value="Invertebrate chitin-binding proteins"/>
    <property type="match status" value="2"/>
</dbReference>
<evidence type="ECO:0000259" key="2">
    <source>
        <dbReference type="PROSITE" id="PS50041"/>
    </source>
</evidence>
<dbReference type="SMART" id="SM00494">
    <property type="entry name" value="ChtBD2"/>
    <property type="match status" value="2"/>
</dbReference>
<dbReference type="SUPFAM" id="SSF56436">
    <property type="entry name" value="C-type lectin-like"/>
    <property type="match status" value="2"/>
</dbReference>
<dbReference type="Proteomes" id="UP000198287">
    <property type="component" value="Unassembled WGS sequence"/>
</dbReference>
<feature type="domain" description="Chitin-binding type-2" evidence="3">
    <location>
        <begin position="647"/>
        <end position="707"/>
    </location>
</feature>
<dbReference type="PANTHER" id="PTHR22917">
    <property type="entry name" value="HEMOPEXIN DOMAIN-CONTAINING PROTEIN"/>
    <property type="match status" value="1"/>
</dbReference>
<comment type="caution">
    <text evidence="4">The sequence shown here is derived from an EMBL/GenBank/DDBJ whole genome shotgun (WGS) entry which is preliminary data.</text>
</comment>
<dbReference type="PROSITE" id="PS50041">
    <property type="entry name" value="C_TYPE_LECTIN_2"/>
    <property type="match status" value="2"/>
</dbReference>
<sequence>MNGDIHQFLTRQVDSFTIPLITRIMMGLSYNKWIFLFFSVLFLAESAKSNESSSEFRYIGSYRDSSYYVSNVRTTWNAALTACIRSDHGNLISVETFDEDLEVRLLMIENSIEDVWTAGGYDFNRQKYYWIKETSEEVQVDEWAPWRVGHPLQQDGYIIAIHNTVFGHSAWYTEMKTQPFYYICEKDVPTSPTTEADTEKTTLTTPTEPDSTTSTTEGTTTPDPIAEWICPAGYVGDIGHPFDCRLYYSCLDSQATRKSCSVGFYFDTWVEYICRPPFQVPQCSGGTPVPGTPTPKPPPSYARIMQECVLNLISAAPVEEEPLPEFTFIGSFRTSSYYVSDVPSTWNNAYTGCIRSDHGNLTSVGTPEEDFELRLLMIENDIEQAWTGGAYDAESMKYFWVGTGDEIMVDAWAPWEVGHPIKEPDFCVFIHNRVFDPTTWYTLPKTNLFYYICEKENPVTTEPTTPEPTTTTTEPTTTTTEPTTTTTEPTTTTTEPTTTTEEPTSTTTEPTTTTTEPTTTTEEPTTTTTEPTTTTTEPTTTTTEPTTTTEEPTSTTTEPTTTTTEPTTTTEEPTSTTTEPTSTTTEPTTTTTEPTTTTEEPTSTTTEPTTTTKEPTTTTEEPTTTTTEPTTTTEQSTETTTVDPIAEWICPPDYVGDIGHPFNCSFYYTCQESPLPPIRKTCPAGYYFDSWDLYICRLPFQVPKCTGGTPVPGTPTPKPPAYYNQKLEKEYYSYD</sequence>
<feature type="compositionally biased region" description="Low complexity" evidence="1">
    <location>
        <begin position="460"/>
        <end position="640"/>
    </location>
</feature>
<dbReference type="OMA" id="IAEWICP"/>
<dbReference type="InterPro" id="IPR016187">
    <property type="entry name" value="CTDL_fold"/>
</dbReference>
<dbReference type="OrthoDB" id="6328985at2759"/>
<gene>
    <name evidence="4" type="ORF">Fcan01_00431</name>
</gene>